<reference evidence="1" key="1">
    <citation type="submission" date="2014-07" db="EMBL/GenBank/DDBJ databases">
        <authorList>
            <person name="Martin A.A"/>
            <person name="De Silva N."/>
        </authorList>
    </citation>
    <scope>NUCLEOTIDE SEQUENCE</scope>
</reference>
<name>A0A0K0F130_STRVS</name>
<dbReference type="WBParaSite" id="SVE_0249700.1">
    <property type="protein sequence ID" value="SVE_0249700.1"/>
    <property type="gene ID" value="SVE_0249700"/>
</dbReference>
<keyword evidence="1" id="KW-1185">Reference proteome</keyword>
<accession>A0A0K0F130</accession>
<dbReference type="Proteomes" id="UP000035680">
    <property type="component" value="Unassembled WGS sequence"/>
</dbReference>
<evidence type="ECO:0000313" key="2">
    <source>
        <dbReference type="WBParaSite" id="SVE_0249700.1"/>
    </source>
</evidence>
<organism evidence="1 2">
    <name type="scientific">Strongyloides venezuelensis</name>
    <name type="common">Threadworm</name>
    <dbReference type="NCBI Taxonomy" id="75913"/>
    <lineage>
        <taxon>Eukaryota</taxon>
        <taxon>Metazoa</taxon>
        <taxon>Ecdysozoa</taxon>
        <taxon>Nematoda</taxon>
        <taxon>Chromadorea</taxon>
        <taxon>Rhabditida</taxon>
        <taxon>Tylenchina</taxon>
        <taxon>Panagrolaimomorpha</taxon>
        <taxon>Strongyloidoidea</taxon>
        <taxon>Strongyloididae</taxon>
        <taxon>Strongyloides</taxon>
    </lineage>
</organism>
<reference evidence="2" key="2">
    <citation type="submission" date="2015-08" db="UniProtKB">
        <authorList>
            <consortium name="WormBaseParasite"/>
        </authorList>
    </citation>
    <scope>IDENTIFICATION</scope>
</reference>
<sequence>MPRNRQLINKLNSLVIALFKLYKDWDPIILLEKFSFMVRCFCFFFNSPRSSCSYTQHGNSNSYIKLIIQEWPRNQKL</sequence>
<dbReference type="AlphaFoldDB" id="A0A0K0F130"/>
<proteinExistence type="predicted"/>
<protein>
    <submittedName>
        <fullName evidence="2">Ovule protein</fullName>
    </submittedName>
</protein>
<evidence type="ECO:0000313" key="1">
    <source>
        <dbReference type="Proteomes" id="UP000035680"/>
    </source>
</evidence>